<feature type="compositionally biased region" description="Low complexity" evidence="2">
    <location>
        <begin position="327"/>
        <end position="341"/>
    </location>
</feature>
<proteinExistence type="predicted"/>
<comment type="caution">
    <text evidence="3">The sequence shown here is derived from an EMBL/GenBank/DDBJ whole genome shotgun (WGS) entry which is preliminary data.</text>
</comment>
<feature type="region of interest" description="Disordered" evidence="2">
    <location>
        <begin position="310"/>
        <end position="341"/>
    </location>
</feature>
<keyword evidence="1" id="KW-0175">Coiled coil</keyword>
<dbReference type="Proteomes" id="UP000650467">
    <property type="component" value="Unassembled WGS sequence"/>
</dbReference>
<accession>A0A835T778</accession>
<evidence type="ECO:0000313" key="3">
    <source>
        <dbReference type="EMBL" id="KAG2440003.1"/>
    </source>
</evidence>
<protein>
    <submittedName>
        <fullName evidence="3">Uncharacterized protein</fullName>
    </submittedName>
</protein>
<gene>
    <name evidence="3" type="ORF">HXX76_004120</name>
</gene>
<feature type="compositionally biased region" description="Gly residues" evidence="2">
    <location>
        <begin position="441"/>
        <end position="452"/>
    </location>
</feature>
<feature type="coiled-coil region" evidence="1">
    <location>
        <begin position="22"/>
        <end position="140"/>
    </location>
</feature>
<evidence type="ECO:0000256" key="2">
    <source>
        <dbReference type="SAM" id="MobiDB-lite"/>
    </source>
</evidence>
<dbReference type="EMBL" id="JAEHOC010000007">
    <property type="protein sequence ID" value="KAG2440003.1"/>
    <property type="molecule type" value="Genomic_DNA"/>
</dbReference>
<organism evidence="3 4">
    <name type="scientific">Chlamydomonas incerta</name>
    <dbReference type="NCBI Taxonomy" id="51695"/>
    <lineage>
        <taxon>Eukaryota</taxon>
        <taxon>Viridiplantae</taxon>
        <taxon>Chlorophyta</taxon>
        <taxon>core chlorophytes</taxon>
        <taxon>Chlorophyceae</taxon>
        <taxon>CS clade</taxon>
        <taxon>Chlamydomonadales</taxon>
        <taxon>Chlamydomonadaceae</taxon>
        <taxon>Chlamydomonas</taxon>
    </lineage>
</organism>
<evidence type="ECO:0000313" key="4">
    <source>
        <dbReference type="Proteomes" id="UP000650467"/>
    </source>
</evidence>
<dbReference type="OrthoDB" id="547837at2759"/>
<feature type="region of interest" description="Disordered" evidence="2">
    <location>
        <begin position="379"/>
        <end position="461"/>
    </location>
</feature>
<feature type="compositionally biased region" description="Gly residues" evidence="2">
    <location>
        <begin position="380"/>
        <end position="391"/>
    </location>
</feature>
<keyword evidence="4" id="KW-1185">Reference proteome</keyword>
<feature type="compositionally biased region" description="Gly residues" evidence="2">
    <location>
        <begin position="578"/>
        <end position="596"/>
    </location>
</feature>
<dbReference type="AlphaFoldDB" id="A0A835T778"/>
<feature type="compositionally biased region" description="Acidic residues" evidence="2">
    <location>
        <begin position="409"/>
        <end position="436"/>
    </location>
</feature>
<feature type="compositionally biased region" description="Low complexity" evidence="2">
    <location>
        <begin position="263"/>
        <end position="289"/>
    </location>
</feature>
<evidence type="ECO:0000256" key="1">
    <source>
        <dbReference type="SAM" id="Coils"/>
    </source>
</evidence>
<name>A0A835T778_CHLIN</name>
<feature type="region of interest" description="Disordered" evidence="2">
    <location>
        <begin position="571"/>
        <end position="596"/>
    </location>
</feature>
<feature type="compositionally biased region" description="Polar residues" evidence="2">
    <location>
        <begin position="249"/>
        <end position="260"/>
    </location>
</feature>
<reference evidence="3" key="1">
    <citation type="journal article" date="2020" name="bioRxiv">
        <title>Comparative genomics of Chlamydomonas.</title>
        <authorList>
            <person name="Craig R.J."/>
            <person name="Hasan A.R."/>
            <person name="Ness R.W."/>
            <person name="Keightley P.D."/>
        </authorList>
    </citation>
    <scope>NUCLEOTIDE SEQUENCE</scope>
    <source>
        <strain evidence="3">SAG 7.73</strain>
    </source>
</reference>
<sequence>MSPLPGGAGMGAAAGGEPGVDAAVLAAAKQRAERLREALDEERQRGAELEQALQLQVEETSRALEKAERRKQRLAAMEHEHKLVAARLESDRSRLEERVKWLEDEAAARAKSLQALRGEVAKLRSDLGDKDQQVMRARREAANCRARLGAAPPTAVELMELAGDDKVSWAQVYSITVEERNRALDEARRLQEAVAKGRLEMATRAAAERLAGEERVKERDAELDRRRREIMQLEYKLNELQAQLADAQRQGSASQSLTPVPTQPAAGLAAPPQQHQPQPRPQGARAQPAAFPPAAVPRGPQHLAALHAGKPQLARGSSSAAAGWQQPRQQAAGTSAAAFAAAEQPAPGLGAGRSGLVGNAEEQAELLLAHMGAREVRAQAGGGAGAGGSGAAGASDDDDEGLATLADFCGEEDVDEPEEEEEEEEEEEQPEQDAAEEAPGPGHGCGGAGPAGVGPLARVDWEGGGEEDAVLIDDDCGDPVPALPRAVCGLFAGGGAGGGGGGGARASGGRAAVTAAGTATATGRATAVPSFAKQAAGASSFGSSRLIGEAPDGRGGTTRFPLTSSFAVNQVLSKPSGTKGGKGGGKGSGAGAAGRQGVGAAGRIDAFLKRVPVVPAGPGPR</sequence>
<feature type="region of interest" description="Disordered" evidence="2">
    <location>
        <begin position="246"/>
        <end position="298"/>
    </location>
</feature>